<protein>
    <submittedName>
        <fullName evidence="1">Uncharacterized protein</fullName>
    </submittedName>
</protein>
<dbReference type="AlphaFoldDB" id="A0A1J5IZZ0"/>
<proteinExistence type="predicted"/>
<name>A0A1J5IZZ0_9BACT</name>
<accession>A0A1J5IZZ0</accession>
<comment type="caution">
    <text evidence="1">The sequence shown here is derived from an EMBL/GenBank/DDBJ whole genome shotgun (WGS) entry which is preliminary data.</text>
</comment>
<organism evidence="1 2">
    <name type="scientific">Candidatus Wirthbacteria bacterium CG2_30_54_11</name>
    <dbReference type="NCBI Taxonomy" id="1817892"/>
    <lineage>
        <taxon>Bacteria</taxon>
        <taxon>Candidatus Wirthbacteria</taxon>
    </lineage>
</organism>
<dbReference type="Proteomes" id="UP000183245">
    <property type="component" value="Unassembled WGS sequence"/>
</dbReference>
<gene>
    <name evidence="1" type="ORF">AUK40_02465</name>
</gene>
<sequence>MPRLPRKKISNIILEAAVTEPVVGTVNNSDTGLTLEQIDELIGKHTDCAGWCPGCEEALDCEQAWAQWDPVELCSEMQRAELEFTIDETLDDDPERDLLSPDGNALTVRCEILSPAEGVPPQLRDFLRELERLVKRTEQQLKAHPRKKTT</sequence>
<evidence type="ECO:0000313" key="2">
    <source>
        <dbReference type="Proteomes" id="UP000183245"/>
    </source>
</evidence>
<dbReference type="EMBL" id="MNZT01000046">
    <property type="protein sequence ID" value="OIP97838.1"/>
    <property type="molecule type" value="Genomic_DNA"/>
</dbReference>
<evidence type="ECO:0000313" key="1">
    <source>
        <dbReference type="EMBL" id="OIP97838.1"/>
    </source>
</evidence>
<reference evidence="1 2" key="1">
    <citation type="journal article" date="2016" name="Environ. Microbiol.">
        <title>Genomic resolution of a cold subsurface aquifer community provides metabolic insights for novel microbes adapted to high CO concentrations.</title>
        <authorList>
            <person name="Probst A.J."/>
            <person name="Castelle C.J."/>
            <person name="Singh A."/>
            <person name="Brown C.T."/>
            <person name="Anantharaman K."/>
            <person name="Sharon I."/>
            <person name="Hug L.A."/>
            <person name="Burstein D."/>
            <person name="Emerson J.B."/>
            <person name="Thomas B.C."/>
            <person name="Banfield J.F."/>
        </authorList>
    </citation>
    <scope>NUCLEOTIDE SEQUENCE [LARGE SCALE GENOMIC DNA]</scope>
    <source>
        <strain evidence="1">CG2_30_54_11</strain>
    </source>
</reference>